<dbReference type="EMBL" id="JAUPEV010000007">
    <property type="protein sequence ID" value="MDO7253318.1"/>
    <property type="molecule type" value="Genomic_DNA"/>
</dbReference>
<evidence type="ECO:0000313" key="8">
    <source>
        <dbReference type="EMBL" id="MDO7253318.1"/>
    </source>
</evidence>
<dbReference type="Gene3D" id="1.25.40.10">
    <property type="entry name" value="Tetratricopeptide repeat domain"/>
    <property type="match status" value="2"/>
</dbReference>
<dbReference type="Pfam" id="PF13181">
    <property type="entry name" value="TPR_8"/>
    <property type="match status" value="1"/>
</dbReference>
<dbReference type="PROSITE" id="PS50293">
    <property type="entry name" value="TPR_REGION"/>
    <property type="match status" value="1"/>
</dbReference>
<evidence type="ECO:0000313" key="10">
    <source>
        <dbReference type="Proteomes" id="UP001177258"/>
    </source>
</evidence>
<dbReference type="InterPro" id="IPR006597">
    <property type="entry name" value="Sel1-like"/>
</dbReference>
<dbReference type="SMART" id="SM00028">
    <property type="entry name" value="TPR"/>
    <property type="match status" value="5"/>
</dbReference>
<name>A0AA90PJ76_9HELI</name>
<organism evidence="9 10">
    <name type="scientific">Helicobacter cappadocius</name>
    <dbReference type="NCBI Taxonomy" id="3063998"/>
    <lineage>
        <taxon>Bacteria</taxon>
        <taxon>Pseudomonadati</taxon>
        <taxon>Campylobacterota</taxon>
        <taxon>Epsilonproteobacteria</taxon>
        <taxon>Campylobacterales</taxon>
        <taxon>Helicobacteraceae</taxon>
        <taxon>Helicobacter</taxon>
    </lineage>
</organism>
<evidence type="ECO:0000256" key="2">
    <source>
        <dbReference type="ARBA" id="ARBA00012865"/>
    </source>
</evidence>
<keyword evidence="11" id="KW-1185">Reference proteome</keyword>
<evidence type="ECO:0000256" key="7">
    <source>
        <dbReference type="PROSITE-ProRule" id="PRU00339"/>
    </source>
</evidence>
<evidence type="ECO:0000256" key="5">
    <source>
        <dbReference type="ARBA" id="ARBA00023157"/>
    </source>
</evidence>
<dbReference type="Gene3D" id="3.40.50.2000">
    <property type="entry name" value="Glycogen Phosphorylase B"/>
    <property type="match status" value="1"/>
</dbReference>
<evidence type="ECO:0000313" key="9">
    <source>
        <dbReference type="EMBL" id="MDP2539252.1"/>
    </source>
</evidence>
<reference evidence="9 11" key="1">
    <citation type="submission" date="2023-07" db="EMBL/GenBank/DDBJ databases">
        <title>Unpublished Manusciprt.</title>
        <authorList>
            <person name="Aydin F."/>
            <person name="Tarhane S."/>
            <person name="Saticioglu I.B."/>
            <person name="Karakaya E."/>
            <person name="Abay S."/>
            <person name="Guran O."/>
            <person name="Bozkurt E."/>
            <person name="Uzum N."/>
            <person name="Olgun K."/>
            <person name="Jablonski D."/>
        </authorList>
    </citation>
    <scope>NUCLEOTIDE SEQUENCE</scope>
    <source>
        <strain evidence="11">faydin-H75</strain>
        <strain evidence="9">Faydin-H76</strain>
    </source>
</reference>
<dbReference type="InterPro" id="IPR011990">
    <property type="entry name" value="TPR-like_helical_dom_sf"/>
</dbReference>
<dbReference type="EC" id="3.5.2.6" evidence="2"/>
<dbReference type="SMART" id="SM00671">
    <property type="entry name" value="SEL1"/>
    <property type="match status" value="1"/>
</dbReference>
<dbReference type="AlphaFoldDB" id="A0AA90PJ76"/>
<feature type="repeat" description="TPR" evidence="7">
    <location>
        <begin position="101"/>
        <end position="134"/>
    </location>
</feature>
<dbReference type="InterPro" id="IPR050498">
    <property type="entry name" value="Ycf3"/>
</dbReference>
<evidence type="ECO:0000256" key="6">
    <source>
        <dbReference type="ARBA" id="ARBA00023251"/>
    </source>
</evidence>
<dbReference type="EMBL" id="JAUYZK010000007">
    <property type="protein sequence ID" value="MDP2539252.1"/>
    <property type="molecule type" value="Genomic_DNA"/>
</dbReference>
<reference evidence="8 10" key="3">
    <citation type="journal article" date="2024" name="Syst. Appl. Microbiol.">
        <title>Helicobacter cappadocius sp. nov., from lizards: The first psychrotrophic Helicobacter species.</title>
        <authorList>
            <person name="Aydin F."/>
            <person name="Tarhane S."/>
            <person name="Karakaya E."/>
            <person name="Abay S."/>
            <person name="Kayman T."/>
            <person name="Guran O."/>
            <person name="Bozkurt E."/>
            <person name="Uzum N."/>
            <person name="Avci A."/>
            <person name="Olgun K."/>
            <person name="Jablonski D."/>
            <person name="Guran C."/>
            <person name="Burcin Saticioglu I."/>
        </authorList>
    </citation>
    <scope>NUCLEOTIDE SEQUENCE [LARGE SCALE GENOMIC DNA]</scope>
    <source>
        <strain evidence="8">Faydin-H75</strain>
        <strain evidence="10">faydin-H76</strain>
    </source>
</reference>
<gene>
    <name evidence="8" type="ORF">Q5I04_05265</name>
    <name evidence="9" type="ORF">Q5I06_05635</name>
</gene>
<dbReference type="SUPFAM" id="SSF81901">
    <property type="entry name" value="HCP-like"/>
    <property type="match status" value="1"/>
</dbReference>
<dbReference type="GO" id="GO:0046677">
    <property type="term" value="P:response to antibiotic"/>
    <property type="evidence" value="ECO:0007669"/>
    <property type="project" value="UniProtKB-KW"/>
</dbReference>
<dbReference type="PANTHER" id="PTHR44858">
    <property type="entry name" value="TETRATRICOPEPTIDE REPEAT PROTEIN 6"/>
    <property type="match status" value="1"/>
</dbReference>
<sequence length="539" mass="62389">MNTYFDSAKKAYKNQDYKTCISHCIEILSQDERDFKAWKLCAFCLWEIGENLKAIEYLEHSLCIFEDDILAWVSLAEMYRKTHQPQKSIEILSRFIPSACADLYFNLARAYTDIENFSQAIKYYKEVLIISPNDVEAMYNLGNQFLRIKDIKNAKEIFEKASDLGHKDSKINLASIYCDMFEEQKALEIYRSLKKSTSENAHFYFNYANALKYALNFRESKKMYKKAISMTIDPAFLVNYAYLILSLGEYQEGFMSYQGRLLFENILPMGVDKKRVLLPFDREIGQKNILIYHEQGFGDTLMFSRFIDKLISLGKNVQILPQPELVSLFCDRWGERVKKHHREITSYDIAFSIPSLPYVLGEGLFELNLCNKVSPLCLKEINKIGVFFTSVSNSKDSMQRSIPPEKLLECLKRFEIYSLQPEGTAINVCKKFDAIDLSSKITDFKSTLKYLKKLDLLITIDSAIAHLAGSYGIPTIVLLPKRYDWRWGKLGQSNFKDGLFVGVRSNWYHCVIGIAQEENGDWNKVLEILKNFLNGAYNV</sequence>
<dbReference type="Proteomes" id="UP001177258">
    <property type="component" value="Unassembled WGS sequence"/>
</dbReference>
<proteinExistence type="predicted"/>
<dbReference type="Proteomes" id="UP001240777">
    <property type="component" value="Unassembled WGS sequence"/>
</dbReference>
<dbReference type="RefSeq" id="WP_305517165.1">
    <property type="nucleotide sequence ID" value="NZ_JAUPEV010000007.1"/>
</dbReference>
<dbReference type="Pfam" id="PF00515">
    <property type="entry name" value="TPR_1"/>
    <property type="match status" value="1"/>
</dbReference>
<dbReference type="PANTHER" id="PTHR44858:SF1">
    <property type="entry name" value="UDP-N-ACETYLGLUCOSAMINE--PEPTIDE N-ACETYLGLUCOSAMINYLTRANSFERASE SPINDLY-RELATED"/>
    <property type="match status" value="1"/>
</dbReference>
<reference evidence="8" key="2">
    <citation type="submission" date="2023-07" db="EMBL/GenBank/DDBJ databases">
        <authorList>
            <person name="Aydin F."/>
            <person name="Tarhane S."/>
            <person name="Saticioglu I.B."/>
            <person name="Karakaya E."/>
            <person name="Abay S."/>
            <person name="Guran O."/>
            <person name="Bozkurt E."/>
            <person name="Uzum N."/>
            <person name="Olgun K."/>
            <person name="Jablonski D."/>
        </authorList>
    </citation>
    <scope>NUCLEOTIDE SEQUENCE</scope>
    <source>
        <strain evidence="8">Faydin-H75</strain>
    </source>
</reference>
<dbReference type="SUPFAM" id="SSF53756">
    <property type="entry name" value="UDP-Glycosyltransferase/glycogen phosphorylase"/>
    <property type="match status" value="1"/>
</dbReference>
<dbReference type="GO" id="GO:0008800">
    <property type="term" value="F:beta-lactamase activity"/>
    <property type="evidence" value="ECO:0007669"/>
    <property type="project" value="UniProtKB-EC"/>
</dbReference>
<keyword evidence="5" id="KW-1015">Disulfide bond</keyword>
<protein>
    <recommendedName>
        <fullName evidence="2">beta-lactamase</fullName>
        <ecNumber evidence="2">3.5.2.6</ecNumber>
    </recommendedName>
</protein>
<dbReference type="PROSITE" id="PS50005">
    <property type="entry name" value="TPR"/>
    <property type="match status" value="2"/>
</dbReference>
<keyword evidence="4 7" id="KW-0802">TPR repeat</keyword>
<keyword evidence="3" id="KW-0677">Repeat</keyword>
<evidence type="ECO:0000256" key="3">
    <source>
        <dbReference type="ARBA" id="ARBA00022737"/>
    </source>
</evidence>
<feature type="repeat" description="TPR" evidence="7">
    <location>
        <begin position="135"/>
        <end position="168"/>
    </location>
</feature>
<evidence type="ECO:0000256" key="4">
    <source>
        <dbReference type="ARBA" id="ARBA00022803"/>
    </source>
</evidence>
<comment type="catalytic activity">
    <reaction evidence="1">
        <text>a beta-lactam + H2O = a substituted beta-amino acid</text>
        <dbReference type="Rhea" id="RHEA:20401"/>
        <dbReference type="ChEBI" id="CHEBI:15377"/>
        <dbReference type="ChEBI" id="CHEBI:35627"/>
        <dbReference type="ChEBI" id="CHEBI:140347"/>
        <dbReference type="EC" id="3.5.2.6"/>
    </reaction>
</comment>
<evidence type="ECO:0000256" key="1">
    <source>
        <dbReference type="ARBA" id="ARBA00001526"/>
    </source>
</evidence>
<dbReference type="InterPro" id="IPR019734">
    <property type="entry name" value="TPR_rpt"/>
</dbReference>
<keyword evidence="6" id="KW-0046">Antibiotic resistance</keyword>
<accession>A0AA90PJ76</accession>
<comment type="caution">
    <text evidence="9">The sequence shown here is derived from an EMBL/GenBank/DDBJ whole genome shotgun (WGS) entry which is preliminary data.</text>
</comment>
<evidence type="ECO:0000313" key="11">
    <source>
        <dbReference type="Proteomes" id="UP001240777"/>
    </source>
</evidence>